<sequence length="68" mass="7894">MDQRRLVFGVIPSIHEVPQRDPSRGENDRVPNGIVIPEMTRGINRSILRTWITEETSTHARGLDPYRR</sequence>
<dbReference type="AlphaFoldDB" id="A0A426XD89"/>
<reference evidence="1 2" key="1">
    <citation type="journal article" date="2014" name="Agronomy (Basel)">
        <title>A Draft Genome Sequence for Ensete ventricosum, the Drought-Tolerant Tree Against Hunger.</title>
        <authorList>
            <person name="Harrison J."/>
            <person name="Moore K.A."/>
            <person name="Paszkiewicz K."/>
            <person name="Jones T."/>
            <person name="Grant M."/>
            <person name="Ambacheew D."/>
            <person name="Muzemil S."/>
            <person name="Studholme D.J."/>
        </authorList>
    </citation>
    <scope>NUCLEOTIDE SEQUENCE [LARGE SCALE GENOMIC DNA]</scope>
</reference>
<accession>A0A426XD89</accession>
<evidence type="ECO:0000313" key="2">
    <source>
        <dbReference type="Proteomes" id="UP000287651"/>
    </source>
</evidence>
<name>A0A426XD89_ENSVE</name>
<gene>
    <name evidence="1" type="ORF">B296_00056823</name>
</gene>
<dbReference type="Proteomes" id="UP000287651">
    <property type="component" value="Unassembled WGS sequence"/>
</dbReference>
<dbReference type="EMBL" id="AMZH03022271">
    <property type="protein sequence ID" value="RRT37455.1"/>
    <property type="molecule type" value="Genomic_DNA"/>
</dbReference>
<organism evidence="1 2">
    <name type="scientific">Ensete ventricosum</name>
    <name type="common">Abyssinian banana</name>
    <name type="synonym">Musa ensete</name>
    <dbReference type="NCBI Taxonomy" id="4639"/>
    <lineage>
        <taxon>Eukaryota</taxon>
        <taxon>Viridiplantae</taxon>
        <taxon>Streptophyta</taxon>
        <taxon>Embryophyta</taxon>
        <taxon>Tracheophyta</taxon>
        <taxon>Spermatophyta</taxon>
        <taxon>Magnoliopsida</taxon>
        <taxon>Liliopsida</taxon>
        <taxon>Zingiberales</taxon>
        <taxon>Musaceae</taxon>
        <taxon>Ensete</taxon>
    </lineage>
</organism>
<proteinExistence type="predicted"/>
<comment type="caution">
    <text evidence="1">The sequence shown here is derived from an EMBL/GenBank/DDBJ whole genome shotgun (WGS) entry which is preliminary data.</text>
</comment>
<protein>
    <submittedName>
        <fullName evidence="1">Uncharacterized protein</fullName>
    </submittedName>
</protein>
<evidence type="ECO:0000313" key="1">
    <source>
        <dbReference type="EMBL" id="RRT37455.1"/>
    </source>
</evidence>